<dbReference type="EMBL" id="CAWYQH010000046">
    <property type="protein sequence ID" value="CAK8678292.1"/>
    <property type="molecule type" value="Genomic_DNA"/>
</dbReference>
<keyword evidence="2" id="KW-0963">Cytoplasm</keyword>
<gene>
    <name evidence="9" type="ORF">CVLEPA_LOCUS8222</name>
</gene>
<evidence type="ECO:0000256" key="1">
    <source>
        <dbReference type="ARBA" id="ARBA00004607"/>
    </source>
</evidence>
<dbReference type="InterPro" id="IPR011992">
    <property type="entry name" value="EF-hand-dom_pair"/>
</dbReference>
<accession>A0ABP0FIT2</accession>
<comment type="caution">
    <text evidence="9">The sequence shown here is derived from an EMBL/GenBank/DDBJ whole genome shotgun (WGS) entry which is preliminary data.</text>
</comment>
<dbReference type="Proteomes" id="UP001642483">
    <property type="component" value="Unassembled WGS sequence"/>
</dbReference>
<evidence type="ECO:0000313" key="9">
    <source>
        <dbReference type="EMBL" id="CAK8678292.1"/>
    </source>
</evidence>
<keyword evidence="3" id="KW-0597">Phosphoprotein</keyword>
<dbReference type="SUPFAM" id="SSF47473">
    <property type="entry name" value="EF-hand"/>
    <property type="match status" value="1"/>
</dbReference>
<evidence type="ECO:0000256" key="6">
    <source>
        <dbReference type="ARBA" id="ARBA00033750"/>
    </source>
</evidence>
<comment type="subcellular location">
    <subcellularLocation>
        <location evidence="1">Cytoplasm</location>
        <location evidence="1">Cytoskeleton</location>
        <location evidence="1">Microtubule organizing center</location>
        <location evidence="1">Centrosome</location>
        <location evidence="1">Centriolar satellite</location>
    </subcellularLocation>
</comment>
<evidence type="ECO:0000256" key="7">
    <source>
        <dbReference type="ARBA" id="ARBA00033769"/>
    </source>
</evidence>
<evidence type="ECO:0000256" key="2">
    <source>
        <dbReference type="ARBA" id="ARBA00022490"/>
    </source>
</evidence>
<proteinExistence type="inferred from homology"/>
<reference evidence="9 10" key="1">
    <citation type="submission" date="2024-02" db="EMBL/GenBank/DDBJ databases">
        <authorList>
            <person name="Daric V."/>
            <person name="Darras S."/>
        </authorList>
    </citation>
    <scope>NUCLEOTIDE SEQUENCE [LARGE SCALE GENOMIC DNA]</scope>
</reference>
<keyword evidence="4" id="KW-0493">Microtubule</keyword>
<dbReference type="PANTHER" id="PTHR34252:SF1">
    <property type="entry name" value="CENTRIOLAR SATELLITE-ASSOCIATED TUBULIN POLYGLUTAMYLASE COMPLEX REGULATOR 1"/>
    <property type="match status" value="1"/>
</dbReference>
<sequence>MALTNSEDLADGISSDEYLEKHHVLMYVEDAIGQLLEYKDENAKVISSKFLGDYFRSVHQGAHILFRDYDFIQATPYNRSCFIKCVWNCFRHIANHGELLSIKEYHSLLCLLCHDFPLDMVQRTARIVLMDDALDCLISFTDFLYAFQIQFYYEDYINACKEPYDNLLSGVTVFVPSTDNWQQSQPSNLQTDHDSKHNEGVNSQSLYDAMEKTCLKLSSNTPRPSLQHLHDELCKPPRITFYSLLMAMSKNDDINNEIGFLPNRDSVLEGNDADIIIRH</sequence>
<evidence type="ECO:0000256" key="4">
    <source>
        <dbReference type="ARBA" id="ARBA00022701"/>
    </source>
</evidence>
<name>A0ABP0FIT2_CLALP</name>
<keyword evidence="10" id="KW-1185">Reference proteome</keyword>
<evidence type="ECO:0000256" key="8">
    <source>
        <dbReference type="ARBA" id="ARBA00045673"/>
    </source>
</evidence>
<evidence type="ECO:0000313" key="10">
    <source>
        <dbReference type="Proteomes" id="UP001642483"/>
    </source>
</evidence>
<dbReference type="CDD" id="cd22959">
    <property type="entry name" value="DD_C11orf49"/>
    <property type="match status" value="1"/>
</dbReference>
<dbReference type="InterPro" id="IPR038968">
    <property type="entry name" value="CSTPP1"/>
</dbReference>
<comment type="function">
    <text evidence="8">Regulator of the tubulin polyglutamylase complex (TPGC) that controls cytoskeletal organization, nuclear shape, and cilium disassembly by balancing microtubule and actin assembly. Regulates the assembly and stability of the TPGC and thereby modulates polyglutamylation of the microtubule, which antagonizes MAP4 binding.</text>
</comment>
<protein>
    <recommendedName>
        <fullName evidence="7">Centriolar satellite-associated tubulin polyglutamylase complex regulator 1</fullName>
    </recommendedName>
</protein>
<comment type="similarity">
    <text evidence="6">Belongs to the CSTPP1 family.</text>
</comment>
<keyword evidence="5" id="KW-0206">Cytoskeleton</keyword>
<organism evidence="9 10">
    <name type="scientific">Clavelina lepadiformis</name>
    <name type="common">Light-bulb sea squirt</name>
    <name type="synonym">Ascidia lepadiformis</name>
    <dbReference type="NCBI Taxonomy" id="159417"/>
    <lineage>
        <taxon>Eukaryota</taxon>
        <taxon>Metazoa</taxon>
        <taxon>Chordata</taxon>
        <taxon>Tunicata</taxon>
        <taxon>Ascidiacea</taxon>
        <taxon>Aplousobranchia</taxon>
        <taxon>Clavelinidae</taxon>
        <taxon>Clavelina</taxon>
    </lineage>
</organism>
<evidence type="ECO:0000256" key="5">
    <source>
        <dbReference type="ARBA" id="ARBA00023212"/>
    </source>
</evidence>
<evidence type="ECO:0000256" key="3">
    <source>
        <dbReference type="ARBA" id="ARBA00022553"/>
    </source>
</evidence>
<dbReference type="PANTHER" id="PTHR34252">
    <property type="entry name" value="UPF0705 PROTEIN C11ORF49"/>
    <property type="match status" value="1"/>
</dbReference>